<reference evidence="9" key="1">
    <citation type="submission" date="2022-03" db="EMBL/GenBank/DDBJ databases">
        <authorList>
            <person name="Alioto T."/>
            <person name="Alioto T."/>
            <person name="Gomez Garrido J."/>
        </authorList>
    </citation>
    <scope>NUCLEOTIDE SEQUENCE</scope>
</reference>
<protein>
    <recommendedName>
        <fullName evidence="2">Acrosin-binding protein</fullName>
    </recommendedName>
    <alternativeName>
        <fullName evidence="6">Acrosin-binding protein, 60 kDa form</fullName>
    </alternativeName>
    <alternativeName>
        <fullName evidence="7">Proacrosin-binding protein sp32</fullName>
    </alternativeName>
</protein>
<dbReference type="AlphaFoldDB" id="A0AAD1WPH0"/>
<evidence type="ECO:0000256" key="5">
    <source>
        <dbReference type="ARBA" id="ARBA00023329"/>
    </source>
</evidence>
<name>A0AAD1WPH0_PELCU</name>
<evidence type="ECO:0000256" key="6">
    <source>
        <dbReference type="ARBA" id="ARBA00032734"/>
    </source>
</evidence>
<keyword evidence="4" id="KW-0732">Signal</keyword>
<evidence type="ECO:0000256" key="2">
    <source>
        <dbReference type="ARBA" id="ARBA00018940"/>
    </source>
</evidence>
<dbReference type="GO" id="GO:0005634">
    <property type="term" value="C:nucleus"/>
    <property type="evidence" value="ECO:0007669"/>
    <property type="project" value="TreeGrafter"/>
</dbReference>
<evidence type="ECO:0000256" key="8">
    <source>
        <dbReference type="ARBA" id="ARBA00045517"/>
    </source>
</evidence>
<evidence type="ECO:0000256" key="4">
    <source>
        <dbReference type="ARBA" id="ARBA00022729"/>
    </source>
</evidence>
<accession>A0AAD1WPH0</accession>
<comment type="subcellular location">
    <subcellularLocation>
        <location evidence="1">Cytoplasmic vesicle</location>
        <location evidence="1">Secretory vesicle</location>
        <location evidence="1">Acrosome</location>
    </subcellularLocation>
</comment>
<gene>
    <name evidence="9" type="ORF">PECUL_23A014953</name>
</gene>
<evidence type="ECO:0000256" key="1">
    <source>
        <dbReference type="ARBA" id="ARBA00004218"/>
    </source>
</evidence>
<evidence type="ECO:0000256" key="7">
    <source>
        <dbReference type="ARBA" id="ARBA00033453"/>
    </source>
</evidence>
<dbReference type="PANTHER" id="PTHR21362">
    <property type="entry name" value="ACROSIN-BINDING PROTEIN"/>
    <property type="match status" value="1"/>
</dbReference>
<evidence type="ECO:0000313" key="10">
    <source>
        <dbReference type="Proteomes" id="UP001295444"/>
    </source>
</evidence>
<dbReference type="EMBL" id="OW240922">
    <property type="protein sequence ID" value="CAH2322724.1"/>
    <property type="molecule type" value="Genomic_DNA"/>
</dbReference>
<dbReference type="Proteomes" id="UP001295444">
    <property type="component" value="Chromosome 11"/>
</dbReference>
<dbReference type="PANTHER" id="PTHR21362:SF1">
    <property type="entry name" value="ACROSIN-BINDING PROTEIN"/>
    <property type="match status" value="1"/>
</dbReference>
<dbReference type="GO" id="GO:0001669">
    <property type="term" value="C:acrosomal vesicle"/>
    <property type="evidence" value="ECO:0007669"/>
    <property type="project" value="UniProtKB-SubCell"/>
</dbReference>
<evidence type="ECO:0000313" key="9">
    <source>
        <dbReference type="EMBL" id="CAH2322724.1"/>
    </source>
</evidence>
<comment type="function">
    <text evidence="8">Acrosomal protein that maintains proacrosin (pro-ACR) as an enzymatically inactive zymogen in the acrosome. Involved also in the acrosome formation.</text>
</comment>
<keyword evidence="10" id="KW-1185">Reference proteome</keyword>
<dbReference type="Pfam" id="PF07222">
    <property type="entry name" value="PBP_sp32"/>
    <property type="match status" value="1"/>
</dbReference>
<sequence length="226" mass="26314">MRSLETRLCFLYVCVIFHRAEVSMKSVDLNQHPEPGSPLSDNEYKEFWELFNPDWKAEELCELRQNFGCNEPRVLRIDLFENHGHIPNGMICTELDTIPPFDSFCSFAKFRCSHRQFFLKRIPCQESQTYKEFHALTPGAKSYVIDEEGHIHAHIVKLIQLSIKLSGEDTLLKDANKADRFLAKRSVSKYPSSWPSVPQSTFYKDQQRKSLLASLKVINLIKKPKY</sequence>
<proteinExistence type="predicted"/>
<keyword evidence="3" id="KW-0597">Phosphoprotein</keyword>
<organism evidence="9 10">
    <name type="scientific">Pelobates cultripes</name>
    <name type="common">Western spadefoot toad</name>
    <dbReference type="NCBI Taxonomy" id="61616"/>
    <lineage>
        <taxon>Eukaryota</taxon>
        <taxon>Metazoa</taxon>
        <taxon>Chordata</taxon>
        <taxon>Craniata</taxon>
        <taxon>Vertebrata</taxon>
        <taxon>Euteleostomi</taxon>
        <taxon>Amphibia</taxon>
        <taxon>Batrachia</taxon>
        <taxon>Anura</taxon>
        <taxon>Pelobatoidea</taxon>
        <taxon>Pelobatidae</taxon>
        <taxon>Pelobates</taxon>
    </lineage>
</organism>
<evidence type="ECO:0000256" key="3">
    <source>
        <dbReference type="ARBA" id="ARBA00022553"/>
    </source>
</evidence>
<dbReference type="InterPro" id="IPR009865">
    <property type="entry name" value="Proacrosin-bd"/>
</dbReference>
<keyword evidence="5" id="KW-0968">Cytoplasmic vesicle</keyword>